<evidence type="ECO:0000313" key="2">
    <source>
        <dbReference type="EMBL" id="KAF1993759.1"/>
    </source>
</evidence>
<proteinExistence type="predicted"/>
<evidence type="ECO:0000313" key="3">
    <source>
        <dbReference type="Proteomes" id="UP000799779"/>
    </source>
</evidence>
<sequence length="529" mass="59618">MASTRCIAPRTRSQTATCSSFKALPNELRLMILGDLFALGTMTDFCNALRVCKNWNELGTPLLWTNVLIKNSNILFFIRSITLAAKNSERIRNISVYIHPIKTAYLQGRVHSKTLSFLRFPGLIHESPSGIRAWQMPDILPNPDPCLKLLSEWQILESALMKLFSLMKENMSSLISASFRIATHTEHQSATPITIESYRWNIRLPRHTLGTYLKSLPPTCVNVEFDDCGRSHSMPHQIKSEHVCPILHEVIPRLQHVQIKAFDLCPGILGCDYLGNSQNGKTFNAPQLQTLHINLRPEPVTRMFMNSKRNCELLYISEDDPYSAIFATSLGPTFHQNAFAKSLRAAYDSGAMPKIRALKLMNWYTGQIHNSDRYTYYSSVDIIQGTLRVVPKTVLQVGVLKIEPSGISWDLADEEMTKAEWPNYCEYAIALDAGKELYSRTRDAYKMLESAVDDGWFTTQHGIRLPQPECDAEPEGTEWYAGTTSRSTLIDDVNAECPGSWVDSAMGNIQDGLDELHRIQPTSVDGIQA</sequence>
<dbReference type="InterPro" id="IPR001810">
    <property type="entry name" value="F-box_dom"/>
</dbReference>
<feature type="domain" description="F-box" evidence="1">
    <location>
        <begin position="22"/>
        <end position="69"/>
    </location>
</feature>
<reference evidence="2" key="1">
    <citation type="journal article" date="2020" name="Stud. Mycol.">
        <title>101 Dothideomycetes genomes: a test case for predicting lifestyles and emergence of pathogens.</title>
        <authorList>
            <person name="Haridas S."/>
            <person name="Albert R."/>
            <person name="Binder M."/>
            <person name="Bloem J."/>
            <person name="Labutti K."/>
            <person name="Salamov A."/>
            <person name="Andreopoulos B."/>
            <person name="Baker S."/>
            <person name="Barry K."/>
            <person name="Bills G."/>
            <person name="Bluhm B."/>
            <person name="Cannon C."/>
            <person name="Castanera R."/>
            <person name="Culley D."/>
            <person name="Daum C."/>
            <person name="Ezra D."/>
            <person name="Gonzalez J."/>
            <person name="Henrissat B."/>
            <person name="Kuo A."/>
            <person name="Liang C."/>
            <person name="Lipzen A."/>
            <person name="Lutzoni F."/>
            <person name="Magnuson J."/>
            <person name="Mondo S."/>
            <person name="Nolan M."/>
            <person name="Ohm R."/>
            <person name="Pangilinan J."/>
            <person name="Park H.-J."/>
            <person name="Ramirez L."/>
            <person name="Alfaro M."/>
            <person name="Sun H."/>
            <person name="Tritt A."/>
            <person name="Yoshinaga Y."/>
            <person name="Zwiers L.-H."/>
            <person name="Turgeon B."/>
            <person name="Goodwin S."/>
            <person name="Spatafora J."/>
            <person name="Crous P."/>
            <person name="Grigoriev I."/>
        </authorList>
    </citation>
    <scope>NUCLEOTIDE SEQUENCE</scope>
    <source>
        <strain evidence="2">CBS 123094</strain>
    </source>
</reference>
<accession>A0A6A5VYL2</accession>
<dbReference type="Gene3D" id="1.20.1280.50">
    <property type="match status" value="1"/>
</dbReference>
<organism evidence="2 3">
    <name type="scientific">Amniculicola lignicola CBS 123094</name>
    <dbReference type="NCBI Taxonomy" id="1392246"/>
    <lineage>
        <taxon>Eukaryota</taxon>
        <taxon>Fungi</taxon>
        <taxon>Dikarya</taxon>
        <taxon>Ascomycota</taxon>
        <taxon>Pezizomycotina</taxon>
        <taxon>Dothideomycetes</taxon>
        <taxon>Pleosporomycetidae</taxon>
        <taxon>Pleosporales</taxon>
        <taxon>Amniculicolaceae</taxon>
        <taxon>Amniculicola</taxon>
    </lineage>
</organism>
<dbReference type="OrthoDB" id="4192220at2759"/>
<protein>
    <recommendedName>
        <fullName evidence="1">F-box domain-containing protein</fullName>
    </recommendedName>
</protein>
<dbReference type="SUPFAM" id="SSF81383">
    <property type="entry name" value="F-box domain"/>
    <property type="match status" value="1"/>
</dbReference>
<gene>
    <name evidence="2" type="ORF">P154DRAFT_582484</name>
</gene>
<evidence type="ECO:0000259" key="1">
    <source>
        <dbReference type="Pfam" id="PF12937"/>
    </source>
</evidence>
<dbReference type="InterPro" id="IPR036047">
    <property type="entry name" value="F-box-like_dom_sf"/>
</dbReference>
<keyword evidence="3" id="KW-1185">Reference proteome</keyword>
<dbReference type="EMBL" id="ML977687">
    <property type="protein sequence ID" value="KAF1993759.1"/>
    <property type="molecule type" value="Genomic_DNA"/>
</dbReference>
<dbReference type="AlphaFoldDB" id="A0A6A5VYL2"/>
<dbReference type="Proteomes" id="UP000799779">
    <property type="component" value="Unassembled WGS sequence"/>
</dbReference>
<name>A0A6A5VYL2_9PLEO</name>
<dbReference type="Pfam" id="PF12937">
    <property type="entry name" value="F-box-like"/>
    <property type="match status" value="1"/>
</dbReference>